<feature type="region of interest" description="Disordered" evidence="3">
    <location>
        <begin position="1205"/>
        <end position="1251"/>
    </location>
</feature>
<feature type="compositionally biased region" description="Acidic residues" evidence="3">
    <location>
        <begin position="417"/>
        <end position="441"/>
    </location>
</feature>
<feature type="compositionally biased region" description="Pro residues" evidence="3">
    <location>
        <begin position="907"/>
        <end position="916"/>
    </location>
</feature>
<evidence type="ECO:0000313" key="4">
    <source>
        <dbReference type="EMBL" id="TFY62583.1"/>
    </source>
</evidence>
<feature type="compositionally biased region" description="Basic and acidic residues" evidence="3">
    <location>
        <begin position="1307"/>
        <end position="1321"/>
    </location>
</feature>
<dbReference type="Proteomes" id="UP000298327">
    <property type="component" value="Unassembled WGS sequence"/>
</dbReference>
<feature type="compositionally biased region" description="Low complexity" evidence="3">
    <location>
        <begin position="1600"/>
        <end position="1613"/>
    </location>
</feature>
<feature type="region of interest" description="Disordered" evidence="3">
    <location>
        <begin position="563"/>
        <end position="600"/>
    </location>
</feature>
<protein>
    <recommendedName>
        <fullName evidence="6">Nucleosome assembly protein</fullName>
    </recommendedName>
</protein>
<feature type="compositionally biased region" description="Pro residues" evidence="3">
    <location>
        <begin position="1739"/>
        <end position="1753"/>
    </location>
</feature>
<dbReference type="EMBL" id="SEOQ01000456">
    <property type="protein sequence ID" value="TFY62583.1"/>
    <property type="molecule type" value="Genomic_DNA"/>
</dbReference>
<proteinExistence type="inferred from homology"/>
<evidence type="ECO:0000256" key="1">
    <source>
        <dbReference type="ARBA" id="ARBA00009947"/>
    </source>
</evidence>
<feature type="compositionally biased region" description="Basic and acidic residues" evidence="3">
    <location>
        <begin position="1170"/>
        <end position="1179"/>
    </location>
</feature>
<feature type="region of interest" description="Disordered" evidence="3">
    <location>
        <begin position="417"/>
        <end position="468"/>
    </location>
</feature>
<dbReference type="SUPFAM" id="SSF143113">
    <property type="entry name" value="NAP-like"/>
    <property type="match status" value="2"/>
</dbReference>
<feature type="region of interest" description="Disordered" evidence="3">
    <location>
        <begin position="742"/>
        <end position="921"/>
    </location>
</feature>
<feature type="compositionally biased region" description="Polar residues" evidence="3">
    <location>
        <begin position="857"/>
        <end position="878"/>
    </location>
</feature>
<dbReference type="STRING" id="205917.A0A4Y9YLL0"/>
<evidence type="ECO:0000256" key="3">
    <source>
        <dbReference type="SAM" id="MobiDB-lite"/>
    </source>
</evidence>
<feature type="compositionally biased region" description="Acidic residues" evidence="3">
    <location>
        <begin position="1432"/>
        <end position="1449"/>
    </location>
</feature>
<feature type="region of interest" description="Disordered" evidence="3">
    <location>
        <begin position="1136"/>
        <end position="1188"/>
    </location>
</feature>
<evidence type="ECO:0000256" key="2">
    <source>
        <dbReference type="RuleBase" id="RU003876"/>
    </source>
</evidence>
<dbReference type="Gene3D" id="3.30.1120.90">
    <property type="entry name" value="Nucleosome assembly protein"/>
    <property type="match status" value="1"/>
</dbReference>
<dbReference type="OrthoDB" id="27325at2759"/>
<dbReference type="GO" id="GO:0005634">
    <property type="term" value="C:nucleus"/>
    <property type="evidence" value="ECO:0007669"/>
    <property type="project" value="InterPro"/>
</dbReference>
<feature type="compositionally biased region" description="Acidic residues" evidence="3">
    <location>
        <begin position="787"/>
        <end position="797"/>
    </location>
</feature>
<feature type="compositionally biased region" description="Acidic residues" evidence="3">
    <location>
        <begin position="742"/>
        <end position="753"/>
    </location>
</feature>
<gene>
    <name evidence="4" type="ORF">EVG20_g6652</name>
</gene>
<comment type="caution">
    <text evidence="4">The sequence shown here is derived from an EMBL/GenBank/DDBJ whole genome shotgun (WGS) entry which is preliminary data.</text>
</comment>
<dbReference type="Pfam" id="PF00956">
    <property type="entry name" value="NAP"/>
    <property type="match status" value="1"/>
</dbReference>
<dbReference type="InterPro" id="IPR037231">
    <property type="entry name" value="NAP-like_sf"/>
</dbReference>
<feature type="compositionally biased region" description="Acidic residues" evidence="3">
    <location>
        <begin position="1758"/>
        <end position="1782"/>
    </location>
</feature>
<feature type="compositionally biased region" description="Pro residues" evidence="3">
    <location>
        <begin position="879"/>
        <end position="891"/>
    </location>
</feature>
<accession>A0A4Y9YLL0</accession>
<organism evidence="4 5">
    <name type="scientific">Dentipellis fragilis</name>
    <dbReference type="NCBI Taxonomy" id="205917"/>
    <lineage>
        <taxon>Eukaryota</taxon>
        <taxon>Fungi</taxon>
        <taxon>Dikarya</taxon>
        <taxon>Basidiomycota</taxon>
        <taxon>Agaricomycotina</taxon>
        <taxon>Agaricomycetes</taxon>
        <taxon>Russulales</taxon>
        <taxon>Hericiaceae</taxon>
        <taxon>Dentipellis</taxon>
    </lineage>
</organism>
<keyword evidence="5" id="KW-1185">Reference proteome</keyword>
<feature type="region of interest" description="Disordered" evidence="3">
    <location>
        <begin position="686"/>
        <end position="708"/>
    </location>
</feature>
<feature type="region of interest" description="Disordered" evidence="3">
    <location>
        <begin position="1734"/>
        <end position="1784"/>
    </location>
</feature>
<feature type="region of interest" description="Disordered" evidence="3">
    <location>
        <begin position="1801"/>
        <end position="1858"/>
    </location>
</feature>
<feature type="compositionally biased region" description="Low complexity" evidence="3">
    <location>
        <begin position="581"/>
        <end position="593"/>
    </location>
</feature>
<feature type="compositionally biased region" description="Polar residues" evidence="3">
    <location>
        <begin position="1452"/>
        <end position="1461"/>
    </location>
</feature>
<feature type="region of interest" description="Disordered" evidence="3">
    <location>
        <begin position="1299"/>
        <end position="1477"/>
    </location>
</feature>
<feature type="compositionally biased region" description="Basic and acidic residues" evidence="3">
    <location>
        <begin position="1136"/>
        <end position="1145"/>
    </location>
</feature>
<dbReference type="PANTHER" id="PTHR11875">
    <property type="entry name" value="TESTIS-SPECIFIC Y-ENCODED PROTEIN"/>
    <property type="match status" value="1"/>
</dbReference>
<evidence type="ECO:0000313" key="5">
    <source>
        <dbReference type="Proteomes" id="UP000298327"/>
    </source>
</evidence>
<name>A0A4Y9YLL0_9AGAM</name>
<dbReference type="InterPro" id="IPR002164">
    <property type="entry name" value="NAP_family"/>
</dbReference>
<feature type="region of interest" description="Disordered" evidence="3">
    <location>
        <begin position="1583"/>
        <end position="1625"/>
    </location>
</feature>
<sequence>MSTNVPIGNTDLTAPTPQNTPLTHAPIAAGLSRPTVPDISEDAEPAEELVGAQAAMLGLVHGRLAGLVGKSSGYIESLPEEVKKSVEALKGVQVKQNELQNQYKRECLELEKKETCKTHDDALEATAGLPCILVYYGHMDSFSSMWRPLATISSLSPPLLCLLGFTSYLQYLELQKPLYERRHALITGTAQPTPEEIEAGIAQSLKDDPEHKPVDVSKEAAPIPEFWLTALRNHVGLSELITERDAGALKHLTNITLEYLPSTEPKPGFKLRFYFSPNEYFENDVLEKTYVYQEEVGYSGDFVYDRAIGTEIKWKEDKDLTKEFEIKKQRNKNTNRTRLVRKAHPTESFFNFFSPPIPPAEDALENGDIEEEELDELEEKLEMDYQVGEDIKEKIIPRAIDYFTGKALEYDMLDEDEDDYEDLDEDEDGFEDEDDDSESEADLPARRRGGPRGFGAGAAASSNVNPEECKQQSFQPTLLFPSVFVAAAPSIRPSIHCISLSRLCPVLRLLLYVDFLQRADDISEHACGGIVGVFTFHTSPAPSPPTNASPDATSAMQPYSELANWDGSLSKPPRADESADDTNTGTPNAPTATLPEHNGDGFFNGVLGHDTHDESHMNGDFDMFGAEVPSVAGDQPSTDMWILQNPFEDHSDIAGPSQRFPSVPKISPTTRHFMELHSSQVNGLLSGPSDSGPFLPLPASPKEAELSQQERDMMAELTVGFDANDEPLDDALEISALAYPDFDEGTTSEDNDDPVSHHSSQDGVGDTPDIAPTNVGEDDRHPIDLLTSDDADGEEEPIVPPDSTATPSDGKTPVPSSVPEVNEQKPVEREPETRISPSSRSNEPSSEIDVDEMLVNGSDSSVQLVGSSDRPTNSVTPPDQNPIPLFLPSPSPMSDIHSSRRIHMPKTPSPSPPPAPRPRRKRMILDYVAVPPFPPGRRRSDYKPVPRFVDQDLHHATSLASALSRAFQNNFTDVEQVAGPSRLPLKRKRVISSASSSSAAAEESVKIVQKKARRVRGVDERARDAQRSWRVDKDGQTLLHISLENNAQISRQAHLAATRHLRSLPSPPPSPPYKDRMRQIHIVPLPPSPPSTEDEGAAAKELVPLEAGPKAGSISARLFDLAESPLDDIDIRIPAADKGKQKADDPDVQLIPNPARSSVPPGVPRIHKSKSGDLVREESQGAGTGTEGTMQTAAVGVQELTNAFTSQPHSHPHQMHWPPFPPPPFPTTPPPQPPPAQASSPPAPGFPGFEAPDAEEARLSVHMGHMAQYEDPMFMELDLDMVVDVEAEEMQLLFAPPGHWNTRARSRSPEREQEKDVRTEQEPGQQEQEYAGDGTIDPSLLGGASMFGAEPSPPPSVYDVDAEEDVLEGSSQRRSPPTVYDVDAEEDVMKGPSQLPRHRLVAEVVITKHQKPKQSARPLSPSSSPPRTPTDAYDDDLLGVAVEDSDDEDFRPSSTAKNTRAGQGKDKGKGKGKGKAKPIDYDQEISFCHHCRRSTTLPKMPCAGATVSKRGIPCSKVYCVTCITKRWLSIGIRTSNSTRRLGTSIAPAVWETATAQSARAHEARNMFRSEMAAGASTLNSSLVGSHLREPSPLPRPLPGRPATTTITTTTARSTPPPNPVSKPRRQLLELPPAPIPRAGGSKWGMLFDLDGNRVGDAYVTFDQRYLTLSLPIKKKRRTRVFIGEVRASWGRVNVKEPDEPVPLGRVAYIGSKEPLKNRSRWKSIAALPVSRPVRKYLPKPAPTPASAPAPAPESPESDHDEDLDADAEGETDDGLEEGEDAWPGEYSFDLNAMSVDVRVHADVPPAGHSASGDTAPSVPEPGTADAAAGGGGVENKDPPPAYAQDSEPVLSPEPALKQHSPAQMAWIIEAALRATQS</sequence>
<dbReference type="Gene3D" id="1.20.5.1500">
    <property type="match status" value="1"/>
</dbReference>
<feature type="compositionally biased region" description="Pro residues" evidence="3">
    <location>
        <begin position="1218"/>
        <end position="1245"/>
    </location>
</feature>
<evidence type="ECO:0008006" key="6">
    <source>
        <dbReference type="Google" id="ProtNLM"/>
    </source>
</evidence>
<feature type="compositionally biased region" description="Basic and acidic residues" evidence="3">
    <location>
        <begin position="822"/>
        <end position="833"/>
    </location>
</feature>
<feature type="compositionally biased region" description="Low complexity" evidence="3">
    <location>
        <begin position="834"/>
        <end position="845"/>
    </location>
</feature>
<dbReference type="FunFam" id="3.30.1120.90:FF:000003">
    <property type="entry name" value="Nucleosome assembly protein"/>
    <property type="match status" value="1"/>
</dbReference>
<comment type="similarity">
    <text evidence="1 2">Belongs to the nucleosome assembly protein (NAP) family.</text>
</comment>
<reference evidence="4 5" key="1">
    <citation type="submission" date="2019-02" db="EMBL/GenBank/DDBJ databases">
        <title>Genome sequencing of the rare red list fungi Dentipellis fragilis.</title>
        <authorList>
            <person name="Buettner E."/>
            <person name="Kellner H."/>
        </authorList>
    </citation>
    <scope>NUCLEOTIDE SEQUENCE [LARGE SCALE GENOMIC DNA]</scope>
    <source>
        <strain evidence="4 5">DSM 105465</strain>
    </source>
</reference>
<dbReference type="GO" id="GO:0006334">
    <property type="term" value="P:nucleosome assembly"/>
    <property type="evidence" value="ECO:0007669"/>
    <property type="project" value="InterPro"/>
</dbReference>